<evidence type="ECO:0000256" key="3">
    <source>
        <dbReference type="SAM" id="SignalP"/>
    </source>
</evidence>
<dbReference type="OrthoDB" id="292309at2"/>
<evidence type="ECO:0000256" key="1">
    <source>
        <dbReference type="SAM" id="MobiDB-lite"/>
    </source>
</evidence>
<keyword evidence="2" id="KW-1133">Transmembrane helix</keyword>
<keyword evidence="5" id="KW-1185">Reference proteome</keyword>
<dbReference type="Gene3D" id="2.40.10.120">
    <property type="match status" value="1"/>
</dbReference>
<feature type="compositionally biased region" description="Pro residues" evidence="1">
    <location>
        <begin position="657"/>
        <end position="679"/>
    </location>
</feature>
<keyword evidence="4" id="KW-0645">Protease</keyword>
<dbReference type="Pfam" id="PF13365">
    <property type="entry name" value="Trypsin_2"/>
    <property type="match status" value="1"/>
</dbReference>
<dbReference type="GO" id="GO:0006508">
    <property type="term" value="P:proteolysis"/>
    <property type="evidence" value="ECO:0007669"/>
    <property type="project" value="UniProtKB-KW"/>
</dbReference>
<dbReference type="PANTHER" id="PTHR43019">
    <property type="entry name" value="SERINE ENDOPROTEASE DEGS"/>
    <property type="match status" value="1"/>
</dbReference>
<feature type="compositionally biased region" description="Basic residues" evidence="1">
    <location>
        <begin position="892"/>
        <end position="905"/>
    </location>
</feature>
<dbReference type="RefSeq" id="WP_149111168.1">
    <property type="nucleotide sequence ID" value="NZ_CP042425.1"/>
</dbReference>
<feature type="chain" id="PRO_5022663447" evidence="3">
    <location>
        <begin position="22"/>
        <end position="923"/>
    </location>
</feature>
<dbReference type="SUPFAM" id="SSF50494">
    <property type="entry name" value="Trypsin-like serine proteases"/>
    <property type="match status" value="1"/>
</dbReference>
<dbReference type="Proteomes" id="UP000324974">
    <property type="component" value="Chromosome"/>
</dbReference>
<feature type="transmembrane region" description="Helical" evidence="2">
    <location>
        <begin position="866"/>
        <end position="889"/>
    </location>
</feature>
<evidence type="ECO:0000256" key="2">
    <source>
        <dbReference type="SAM" id="Phobius"/>
    </source>
</evidence>
<dbReference type="GO" id="GO:0004252">
    <property type="term" value="F:serine-type endopeptidase activity"/>
    <property type="evidence" value="ECO:0007669"/>
    <property type="project" value="InterPro"/>
</dbReference>
<accession>A0A5C1AEF8</accession>
<reference evidence="5" key="1">
    <citation type="submission" date="2019-08" db="EMBL/GenBank/DDBJ databases">
        <title>Limnoglobus roseus gen. nov., sp. nov., a novel freshwater planctomycete with a giant genome from the family Gemmataceae.</title>
        <authorList>
            <person name="Kulichevskaya I.S."/>
            <person name="Naumoff D.G."/>
            <person name="Miroshnikov K."/>
            <person name="Ivanova A."/>
            <person name="Philippov D.A."/>
            <person name="Hakobyan A."/>
            <person name="Rijpstra I.C."/>
            <person name="Sinninghe Damste J.S."/>
            <person name="Liesack W."/>
            <person name="Dedysh S.N."/>
        </authorList>
    </citation>
    <scope>NUCLEOTIDE SEQUENCE [LARGE SCALE GENOMIC DNA]</scope>
    <source>
        <strain evidence="5">PX52</strain>
    </source>
</reference>
<dbReference type="InterPro" id="IPR001940">
    <property type="entry name" value="Peptidase_S1C"/>
</dbReference>
<dbReference type="KEGG" id="lrs:PX52LOC_03390"/>
<organism evidence="4 5">
    <name type="scientific">Limnoglobus roseus</name>
    <dbReference type="NCBI Taxonomy" id="2598579"/>
    <lineage>
        <taxon>Bacteria</taxon>
        <taxon>Pseudomonadati</taxon>
        <taxon>Planctomycetota</taxon>
        <taxon>Planctomycetia</taxon>
        <taxon>Gemmatales</taxon>
        <taxon>Gemmataceae</taxon>
        <taxon>Limnoglobus</taxon>
    </lineage>
</organism>
<name>A0A5C1AEF8_9BACT</name>
<gene>
    <name evidence="4" type="ORF">PX52LOC_03390</name>
</gene>
<evidence type="ECO:0000313" key="5">
    <source>
        <dbReference type="Proteomes" id="UP000324974"/>
    </source>
</evidence>
<evidence type="ECO:0000313" key="4">
    <source>
        <dbReference type="EMBL" id="QEL16436.1"/>
    </source>
</evidence>
<dbReference type="EMBL" id="CP042425">
    <property type="protein sequence ID" value="QEL16436.1"/>
    <property type="molecule type" value="Genomic_DNA"/>
</dbReference>
<dbReference type="InterPro" id="IPR009003">
    <property type="entry name" value="Peptidase_S1_PA"/>
</dbReference>
<proteinExistence type="predicted"/>
<feature type="compositionally biased region" description="Pro residues" evidence="1">
    <location>
        <begin position="355"/>
        <end position="372"/>
    </location>
</feature>
<sequence length="923" mass="98302">MLRKVLAFVVGGLLTLSSAVAQTQALPADQLKKIKAATVFVKVTVGRLGGGTGSGFVIHAAKDYGFIITNDHVIDSGPGEAPGALRGKPKVEVVFNSGLRDEWSSTAEVLYTNKADDLAVLKVKAIKSIPEPLAVTGADTLPETTPVYVCGFPFGEQLAGGEKNPEVSIGAASVSSNRTDADGEVAAVQLNGALNPGNSGGPVVTQDGKLVGVAVRTVAGAGIGFAVPSRLVRRAVQDVHFTPPTPTWVAGPPRKVRLETKFLDALGRMKAVTAYVAPSTGNVFKTRNADDVSKMADAKKVVPTANATTGLVVTEFAPPTTPHYWFQFVWTDPDGQTHRTRPEWLASEEAKPEPADPPPPPPLPPQPPPPPAVEFTTELPNTPGGQIDVDELNRTVGRRMGERLTVDVLTLGSCDGFGNGPSLKGYNRHKQMPPGLDFVVDAHLAERLSFARFNGEYVAARVTGTVHGPAAGMSWDVFVVEEVKLLGPDGSVLETHARKEKANLPIAQPRPAPPPLPPSLPPSVPTVGAVSELPDTPNGQIDVDQLNSTSGQRIGERLTVDILTTGSSNGFGDGPSLNGYNRRREMPQALDFVVDAALADKMKPDRLAARYVAVRLTGVVRRPTQPKKWNLFVVEEIKVLGVDGSTVATFTRGTAPEPAPAPKPSAPATPAPKPVPPTPERPKTLQPEPYPLGSAEAQAESFMQLGVVNPAVLGKRHEYSVLLAGTEPGSLLFGRTPVRSVRWSVLSPDTGQPLRNAVFYTPLTQSDQMLLAFRQIPKESKGLPCVLEFMAIQQDSRDGRGADRIDCVITSICYQNVSSRGGGRHTLRMGWDQPIRAVVATGQVSPEQIDALLQGAAPTDDRPNDWLWPAVGTSVAAALIAGGLWRALASARKPRRRAKTDRRRGRDIGDDDLDDPPTCRREG</sequence>
<dbReference type="PANTHER" id="PTHR43019:SF23">
    <property type="entry name" value="PROTEASE DO-LIKE 5, CHLOROPLASTIC"/>
    <property type="match status" value="1"/>
</dbReference>
<keyword evidence="3" id="KW-0732">Signal</keyword>
<feature type="region of interest" description="Disordered" evidence="1">
    <location>
        <begin position="346"/>
        <end position="389"/>
    </location>
</feature>
<keyword evidence="2" id="KW-0812">Transmembrane</keyword>
<feature type="region of interest" description="Disordered" evidence="1">
    <location>
        <begin position="891"/>
        <end position="923"/>
    </location>
</feature>
<protein>
    <submittedName>
        <fullName evidence="4">Serine protease</fullName>
    </submittedName>
</protein>
<dbReference type="PRINTS" id="PR00834">
    <property type="entry name" value="PROTEASES2C"/>
</dbReference>
<feature type="region of interest" description="Disordered" evidence="1">
    <location>
        <begin position="650"/>
        <end position="691"/>
    </location>
</feature>
<keyword evidence="4" id="KW-0378">Hydrolase</keyword>
<keyword evidence="2" id="KW-0472">Membrane</keyword>
<dbReference type="AlphaFoldDB" id="A0A5C1AEF8"/>
<feature type="signal peptide" evidence="3">
    <location>
        <begin position="1"/>
        <end position="21"/>
    </location>
</feature>